<protein>
    <submittedName>
        <fullName evidence="3">Retron-type reverse transcriptase</fullName>
    </submittedName>
</protein>
<keyword evidence="3" id="KW-0548">Nucleotidyltransferase</keyword>
<keyword evidence="4" id="KW-1185">Reference proteome</keyword>
<reference evidence="3" key="1">
    <citation type="submission" date="2015-12" db="EMBL/GenBank/DDBJ databases">
        <authorList>
            <person name="Tikhonova T.V."/>
            <person name="Pavlov A.R."/>
            <person name="Beletsky A.V."/>
            <person name="Mardanov A.V."/>
            <person name="Sorokin D.Y."/>
            <person name="Ravin N.V."/>
            <person name="Popov V.O."/>
        </authorList>
    </citation>
    <scope>NUCLEOTIDE SEQUENCE</scope>
    <source>
        <strain evidence="3">DSM 14787</strain>
    </source>
</reference>
<dbReference type="CDD" id="cd01651">
    <property type="entry name" value="RT_G2_intron"/>
    <property type="match status" value="1"/>
</dbReference>
<proteinExistence type="inferred from homology"/>
<dbReference type="EMBL" id="CP003989">
    <property type="protein sequence ID" value="AGA35145.1"/>
    <property type="molecule type" value="Genomic_DNA"/>
</dbReference>
<dbReference type="InterPro" id="IPR000477">
    <property type="entry name" value="RT_dom"/>
</dbReference>
<name>L0E1R1_THIND</name>
<dbReference type="SUPFAM" id="SSF56672">
    <property type="entry name" value="DNA/RNA polymerases"/>
    <property type="match status" value="1"/>
</dbReference>
<dbReference type="PATRIC" id="fig|1255043.3.peg.3543"/>
<dbReference type="InterPro" id="IPR013597">
    <property type="entry name" value="Mat_intron_G2"/>
</dbReference>
<evidence type="ECO:0000313" key="3">
    <source>
        <dbReference type="EMBL" id="AGA35145.1"/>
    </source>
</evidence>
<evidence type="ECO:0000313" key="4">
    <source>
        <dbReference type="Proteomes" id="UP000010809"/>
    </source>
</evidence>
<dbReference type="InterPro" id="IPR043502">
    <property type="entry name" value="DNA/RNA_pol_sf"/>
</dbReference>
<dbReference type="InterPro" id="IPR051083">
    <property type="entry name" value="GrpII_Intron_Splice-Mob/Def"/>
</dbReference>
<dbReference type="KEGG" id="tni:TVNIR_3512"/>
<dbReference type="Pfam" id="PF00078">
    <property type="entry name" value="RVT_1"/>
    <property type="match status" value="1"/>
</dbReference>
<dbReference type="PROSITE" id="PS50878">
    <property type="entry name" value="RT_POL"/>
    <property type="match status" value="1"/>
</dbReference>
<keyword evidence="3" id="KW-0808">Transferase</keyword>
<evidence type="ECO:0000259" key="2">
    <source>
        <dbReference type="PROSITE" id="PS50878"/>
    </source>
</evidence>
<evidence type="ECO:0000256" key="1">
    <source>
        <dbReference type="ARBA" id="ARBA00034120"/>
    </source>
</evidence>
<gene>
    <name evidence="3" type="ordered locus">TVNIR_3512</name>
</gene>
<organism evidence="3 4">
    <name type="scientific">Thioalkalivibrio nitratireducens (strain DSM 14787 / UNIQEM 213 / ALEN2)</name>
    <dbReference type="NCBI Taxonomy" id="1255043"/>
    <lineage>
        <taxon>Bacteria</taxon>
        <taxon>Pseudomonadati</taxon>
        <taxon>Pseudomonadota</taxon>
        <taxon>Gammaproteobacteria</taxon>
        <taxon>Chromatiales</taxon>
        <taxon>Ectothiorhodospiraceae</taxon>
        <taxon>Thioalkalivibrio</taxon>
    </lineage>
</organism>
<dbReference type="GO" id="GO:0003964">
    <property type="term" value="F:RNA-directed DNA polymerase activity"/>
    <property type="evidence" value="ECO:0007669"/>
    <property type="project" value="UniProtKB-KW"/>
</dbReference>
<dbReference type="HOGENOM" id="CLU_013584_15_0_6"/>
<keyword evidence="3" id="KW-0695">RNA-directed DNA polymerase</keyword>
<dbReference type="eggNOG" id="COG3344">
    <property type="taxonomic scope" value="Bacteria"/>
</dbReference>
<sequence length="317" mass="36994">MQRCFLSLAKRSSAEWILEGDIRACFDAFDHDWLIEHTPTDQGRLRAWLKSGFMEQRRIFPTERGTAQGGIISPTVANMVLDGLEGRIRARFKRRGKVNLIRFADDFVITGESRAILENDVTPLVTEFLHERGLVLAPEKTRIVHIDDGFDFLGFRFRKYGGKLLIKPSRASISHIHGKVKTILQTGQQWPQSEIIRTLNPVLRGWGNYYRNVASKAVLLGLDQRIWRLTWNWARRRHPQKNHEWIRKRYFPRQGSRRWIFNDGCHTLVSLGYIPIRRHVLVRSGTNPYDPQDADYFRQRRAANRAYPSHDGLANVR</sequence>
<comment type="similarity">
    <text evidence="1">Belongs to the bacterial reverse transcriptase family.</text>
</comment>
<accession>L0E1R1</accession>
<feature type="domain" description="Reverse transcriptase" evidence="2">
    <location>
        <begin position="1"/>
        <end position="157"/>
    </location>
</feature>
<dbReference type="PANTHER" id="PTHR34047">
    <property type="entry name" value="NUCLEAR INTRON MATURASE 1, MITOCHONDRIAL-RELATED"/>
    <property type="match status" value="1"/>
</dbReference>
<dbReference type="AlphaFoldDB" id="L0E1R1"/>
<dbReference type="Pfam" id="PF08388">
    <property type="entry name" value="GIIM"/>
    <property type="match status" value="1"/>
</dbReference>
<dbReference type="PANTHER" id="PTHR34047:SF8">
    <property type="entry name" value="PROTEIN YKFC"/>
    <property type="match status" value="1"/>
</dbReference>
<dbReference type="Proteomes" id="UP000010809">
    <property type="component" value="Chromosome"/>
</dbReference>